<name>A0A914Q7W8_9BILA</name>
<dbReference type="WBParaSite" id="PDA_v2.g23233.t1">
    <property type="protein sequence ID" value="PDA_v2.g23233.t1"/>
    <property type="gene ID" value="PDA_v2.g23233"/>
</dbReference>
<reference evidence="2" key="1">
    <citation type="submission" date="2022-11" db="UniProtKB">
        <authorList>
            <consortium name="WormBaseParasite"/>
        </authorList>
    </citation>
    <scope>IDENTIFICATION</scope>
</reference>
<sequence>MDIDNTLLVEKLYPIISNIKLSKSPPSSDFQSDILKYMNRNPKPKQVVKLMKMNKYYVRGKSEWSFIVDFTWCEHDPSSPDYNDELTKKIIFNRFLAIGKFKIDYLKHNLEYRSTTN</sequence>
<accession>A0A914Q7W8</accession>
<proteinExistence type="predicted"/>
<evidence type="ECO:0000313" key="1">
    <source>
        <dbReference type="Proteomes" id="UP000887578"/>
    </source>
</evidence>
<evidence type="ECO:0000313" key="2">
    <source>
        <dbReference type="WBParaSite" id="PDA_v2.g23233.t1"/>
    </source>
</evidence>
<dbReference type="Proteomes" id="UP000887578">
    <property type="component" value="Unplaced"/>
</dbReference>
<protein>
    <submittedName>
        <fullName evidence="2">Uncharacterized protein</fullName>
    </submittedName>
</protein>
<dbReference type="AlphaFoldDB" id="A0A914Q7W8"/>
<organism evidence="1 2">
    <name type="scientific">Panagrolaimus davidi</name>
    <dbReference type="NCBI Taxonomy" id="227884"/>
    <lineage>
        <taxon>Eukaryota</taxon>
        <taxon>Metazoa</taxon>
        <taxon>Ecdysozoa</taxon>
        <taxon>Nematoda</taxon>
        <taxon>Chromadorea</taxon>
        <taxon>Rhabditida</taxon>
        <taxon>Tylenchina</taxon>
        <taxon>Panagrolaimomorpha</taxon>
        <taxon>Panagrolaimoidea</taxon>
        <taxon>Panagrolaimidae</taxon>
        <taxon>Panagrolaimus</taxon>
    </lineage>
</organism>
<keyword evidence="1" id="KW-1185">Reference proteome</keyword>